<reference evidence="3 6" key="1">
    <citation type="submission" date="2015-01" db="EMBL/GenBank/DDBJ databases">
        <title>Vibrio sp. C1 JCM 19231 whole genome shotgun sequence.</title>
        <authorList>
            <person name="Sawabe T."/>
            <person name="Meirelles P."/>
            <person name="Feng G."/>
            <person name="Sayaka M."/>
            <person name="Hattori M."/>
            <person name="Ohkuma M."/>
        </authorList>
    </citation>
    <scope>NUCLEOTIDE SEQUENCE [LARGE SCALE GENOMIC DNA]</scope>
    <source>
        <strain evidence="6">JCM 19231</strain>
        <strain evidence="3">JCM19231</strain>
    </source>
</reference>
<protein>
    <recommendedName>
        <fullName evidence="7">Coil containing protein</fullName>
    </recommendedName>
</protein>
<accession>A0A0B8NXI2</accession>
<dbReference type="Proteomes" id="UP000031666">
    <property type="component" value="Unassembled WGS sequence"/>
</dbReference>
<dbReference type="Proteomes" id="UP000031671">
    <property type="component" value="Unassembled WGS sequence"/>
</dbReference>
<evidence type="ECO:0000313" key="3">
    <source>
        <dbReference type="EMBL" id="GAM58686.1"/>
    </source>
</evidence>
<keyword evidence="1" id="KW-0175">Coiled coil</keyword>
<dbReference type="STRING" id="1481914.JCM19241_1278"/>
<evidence type="ECO:0008006" key="7">
    <source>
        <dbReference type="Google" id="ProtNLM"/>
    </source>
</evidence>
<dbReference type="EMBL" id="BBRZ01000099">
    <property type="protein sequence ID" value="GAM58686.1"/>
    <property type="molecule type" value="Genomic_DNA"/>
</dbReference>
<reference evidence="4 5" key="2">
    <citation type="submission" date="2015-01" db="EMBL/GenBank/DDBJ databases">
        <title>Vibrio sp. C94 JCM 19241 whole genome shotgun sequence.</title>
        <authorList>
            <person name="Sawabe T."/>
            <person name="Meirelles P."/>
            <person name="Feng G."/>
            <person name="Sayaka M."/>
            <person name="Hattori M."/>
            <person name="Ohkuma M."/>
        </authorList>
    </citation>
    <scope>NUCLEOTIDE SEQUENCE [LARGE SCALE GENOMIC DNA]</scope>
    <source>
        <strain evidence="5">JCM 19241</strain>
        <strain evidence="4">JCM19241</strain>
    </source>
</reference>
<feature type="coiled-coil region" evidence="1">
    <location>
        <begin position="95"/>
        <end position="122"/>
    </location>
</feature>
<dbReference type="RefSeq" id="WP_261836717.1">
    <property type="nucleotide sequence ID" value="NZ_AP024882.1"/>
</dbReference>
<feature type="chain" id="PRO_5009384564" description="Coil containing protein" evidence="2">
    <location>
        <begin position="20"/>
        <end position="123"/>
    </location>
</feature>
<evidence type="ECO:0000256" key="1">
    <source>
        <dbReference type="SAM" id="Coils"/>
    </source>
</evidence>
<accession>A0A0B8Q5Q8</accession>
<dbReference type="EMBL" id="BBSC01000003">
    <property type="protein sequence ID" value="GAM74935.1"/>
    <property type="molecule type" value="Genomic_DNA"/>
</dbReference>
<feature type="signal peptide" evidence="2">
    <location>
        <begin position="1"/>
        <end position="19"/>
    </location>
</feature>
<keyword evidence="2" id="KW-0732">Signal</keyword>
<evidence type="ECO:0000256" key="2">
    <source>
        <dbReference type="SAM" id="SignalP"/>
    </source>
</evidence>
<proteinExistence type="predicted"/>
<keyword evidence="6" id="KW-1185">Reference proteome</keyword>
<evidence type="ECO:0000313" key="6">
    <source>
        <dbReference type="Proteomes" id="UP000031671"/>
    </source>
</evidence>
<evidence type="ECO:0000313" key="4">
    <source>
        <dbReference type="EMBL" id="GAM74935.1"/>
    </source>
</evidence>
<sequence>MKKLTLAVAIALFATPALSDTIRTSDGISCSFDSDDSPYEVRTYAESGANEYDQNGSNDYYNGYDGNDNRVGIEFTWKFGAPKRLDCDKLYALELRTKEAKVKELEKKVEMLESAASLSNVQW</sequence>
<reference evidence="5 6" key="3">
    <citation type="submission" date="2015-01" db="EMBL/GenBank/DDBJ databases">
        <authorList>
            <consortium name="NBRP consortium"/>
            <person name="Sawabe T."/>
            <person name="Meirelles P."/>
            <person name="Feng G."/>
            <person name="Sayaka M."/>
            <person name="Hattori M."/>
            <person name="Ohkuma M."/>
        </authorList>
    </citation>
    <scope>NUCLEOTIDE SEQUENCE [LARGE SCALE GENOMIC DNA]</scope>
    <source>
        <strain evidence="6">JCM 19231</strain>
        <strain evidence="5">JCM 19241</strain>
        <strain evidence="3">JCM19231</strain>
        <strain evidence="4">JCM19241</strain>
    </source>
</reference>
<comment type="caution">
    <text evidence="4">The sequence shown here is derived from an EMBL/GenBank/DDBJ whole genome shotgun (WGS) entry which is preliminary data.</text>
</comment>
<organism evidence="4 5">
    <name type="scientific">Vibrio ishigakensis</name>
    <dbReference type="NCBI Taxonomy" id="1481914"/>
    <lineage>
        <taxon>Bacteria</taxon>
        <taxon>Pseudomonadati</taxon>
        <taxon>Pseudomonadota</taxon>
        <taxon>Gammaproteobacteria</taxon>
        <taxon>Vibrionales</taxon>
        <taxon>Vibrionaceae</taxon>
        <taxon>Vibrio</taxon>
    </lineage>
</organism>
<evidence type="ECO:0000313" key="5">
    <source>
        <dbReference type="Proteomes" id="UP000031666"/>
    </source>
</evidence>
<gene>
    <name evidence="3" type="ORF">JCM19231_870</name>
    <name evidence="4" type="ORF">JCM19241_1278</name>
</gene>
<name>A0A0B8Q5Q8_9VIBR</name>
<dbReference type="AlphaFoldDB" id="A0A0B8Q5Q8"/>